<evidence type="ECO:0000256" key="5">
    <source>
        <dbReference type="ARBA" id="ARBA00023065"/>
    </source>
</evidence>
<feature type="domain" description="Potassium channel" evidence="11">
    <location>
        <begin position="375"/>
        <end position="444"/>
    </location>
</feature>
<dbReference type="STRING" id="78915.A0A4P9XPF5"/>
<dbReference type="OrthoDB" id="297496at2759"/>
<feature type="region of interest" description="Disordered" evidence="9">
    <location>
        <begin position="501"/>
        <end position="527"/>
    </location>
</feature>
<evidence type="ECO:0000256" key="6">
    <source>
        <dbReference type="ARBA" id="ARBA00023136"/>
    </source>
</evidence>
<evidence type="ECO:0000256" key="7">
    <source>
        <dbReference type="ARBA" id="ARBA00023303"/>
    </source>
</evidence>
<feature type="transmembrane region" description="Helical" evidence="10">
    <location>
        <begin position="424"/>
        <end position="443"/>
    </location>
</feature>
<sequence>MNLDAVSEHSTDHSELSQTRASACRRRRWIILAVGVIMPFTVLLGLPLGVDVWERVEGEEQPRRKPVAVTVLMSISMCFALAGNASLYFRFMVRSVQEMTIFTIIASAARVVLGLASVGCYLGLQSRRGGVAVTSDWIMCIVDTVLSLFICIALAYDMKLAHKFHARGSGVSHRERLFIITIIVTVIWWSLGASAFIYLENWTYLESLFFVLITMATIGFGNQAPSTNGARACTIIVATVGIVLLALMINSFAVVVLSNLEQRTAQRIAEMRRRRVERHHEMEAQTSRLFGRSPAPPHLQLERQMNGHQGELIVDPTLTSHMSSDPDLTLDMPWNTHNVNLLSGQFHQTVAEARREKQQVKAQEVSRRLAFALGMFILYWMLGAVVYMHTEEWDYGKSVYFCFVALTTIGYGDVVPKSPWGEVIFILYCIGGLAWVTYLGSIVSQVRGTMMRGHIQRVDRFLRSRTGRLRRDQISDVISAQPLGDRIDTIEPTAIHPSYVEPHVIERGEIPPPTSPRQRDRRSERERTVDEIMLLARQLRQAMRHITHTSVALDAEGRPEILGPLKRNAQRSMSIGIDARHRMRAASAVDLGHPGASSWRPTLTSGSAPPTPIRPTSDAQHALIHNTLQTASFGSGQLHSTPAEDVQDSITADDANLADDQTSVSLAQLPAWAACNTHMSRLIAATEHLLELERDMAR</sequence>
<name>A0A4P9XPF5_9FUNG</name>
<feature type="domain" description="Potassium channel" evidence="11">
    <location>
        <begin position="184"/>
        <end position="256"/>
    </location>
</feature>
<evidence type="ECO:0000256" key="8">
    <source>
        <dbReference type="RuleBase" id="RU003857"/>
    </source>
</evidence>
<evidence type="ECO:0000313" key="13">
    <source>
        <dbReference type="Proteomes" id="UP000271241"/>
    </source>
</evidence>
<organism evidence="12 13">
    <name type="scientific">Thamnocephalis sphaerospora</name>
    <dbReference type="NCBI Taxonomy" id="78915"/>
    <lineage>
        <taxon>Eukaryota</taxon>
        <taxon>Fungi</taxon>
        <taxon>Fungi incertae sedis</taxon>
        <taxon>Zoopagomycota</taxon>
        <taxon>Zoopagomycotina</taxon>
        <taxon>Zoopagomycetes</taxon>
        <taxon>Zoopagales</taxon>
        <taxon>Sigmoideomycetaceae</taxon>
        <taxon>Thamnocephalis</taxon>
    </lineage>
</organism>
<comment type="subcellular location">
    <subcellularLocation>
        <location evidence="1">Membrane</location>
        <topology evidence="1">Multi-pass membrane protein</topology>
    </subcellularLocation>
</comment>
<evidence type="ECO:0000256" key="10">
    <source>
        <dbReference type="SAM" id="Phobius"/>
    </source>
</evidence>
<feature type="transmembrane region" description="Helical" evidence="10">
    <location>
        <begin position="29"/>
        <end position="48"/>
    </location>
</feature>
<keyword evidence="2 8" id="KW-0813">Transport</keyword>
<keyword evidence="3 8" id="KW-0812">Transmembrane</keyword>
<keyword evidence="6 10" id="KW-0472">Membrane</keyword>
<feature type="transmembrane region" description="Helical" evidence="10">
    <location>
        <begin position="68"/>
        <end position="89"/>
    </location>
</feature>
<dbReference type="InterPro" id="IPR003280">
    <property type="entry name" value="2pore_dom_K_chnl"/>
</dbReference>
<evidence type="ECO:0000256" key="4">
    <source>
        <dbReference type="ARBA" id="ARBA00022989"/>
    </source>
</evidence>
<feature type="compositionally biased region" description="Basic and acidic residues" evidence="9">
    <location>
        <begin position="517"/>
        <end position="527"/>
    </location>
</feature>
<dbReference type="Gene3D" id="1.10.287.70">
    <property type="match status" value="2"/>
</dbReference>
<dbReference type="GO" id="GO:0030322">
    <property type="term" value="P:stabilization of membrane potential"/>
    <property type="evidence" value="ECO:0007669"/>
    <property type="project" value="TreeGrafter"/>
</dbReference>
<dbReference type="AlphaFoldDB" id="A0A4P9XPF5"/>
<comment type="similarity">
    <text evidence="8">Belongs to the two pore domain potassium channel (TC 1.A.1.8) family.</text>
</comment>
<dbReference type="SUPFAM" id="SSF81324">
    <property type="entry name" value="Voltage-gated potassium channels"/>
    <property type="match status" value="2"/>
</dbReference>
<feature type="transmembrane region" description="Helical" evidence="10">
    <location>
        <begin position="101"/>
        <end position="124"/>
    </location>
</feature>
<evidence type="ECO:0000256" key="2">
    <source>
        <dbReference type="ARBA" id="ARBA00022448"/>
    </source>
</evidence>
<keyword evidence="4 10" id="KW-1133">Transmembrane helix</keyword>
<dbReference type="InterPro" id="IPR013099">
    <property type="entry name" value="K_chnl_dom"/>
</dbReference>
<evidence type="ECO:0000256" key="1">
    <source>
        <dbReference type="ARBA" id="ARBA00004141"/>
    </source>
</evidence>
<dbReference type="PANTHER" id="PTHR11003:SF291">
    <property type="entry name" value="IP11374P"/>
    <property type="match status" value="1"/>
</dbReference>
<feature type="transmembrane region" description="Helical" evidence="10">
    <location>
        <begin position="136"/>
        <end position="156"/>
    </location>
</feature>
<dbReference type="GO" id="GO:0005886">
    <property type="term" value="C:plasma membrane"/>
    <property type="evidence" value="ECO:0007669"/>
    <property type="project" value="TreeGrafter"/>
</dbReference>
<dbReference type="GO" id="GO:0022841">
    <property type="term" value="F:potassium ion leak channel activity"/>
    <property type="evidence" value="ECO:0007669"/>
    <property type="project" value="TreeGrafter"/>
</dbReference>
<keyword evidence="13" id="KW-1185">Reference proteome</keyword>
<dbReference type="Pfam" id="PF07885">
    <property type="entry name" value="Ion_trans_2"/>
    <property type="match status" value="2"/>
</dbReference>
<evidence type="ECO:0000256" key="9">
    <source>
        <dbReference type="SAM" id="MobiDB-lite"/>
    </source>
</evidence>
<feature type="transmembrane region" description="Helical" evidence="10">
    <location>
        <begin position="233"/>
        <end position="257"/>
    </location>
</feature>
<dbReference type="GO" id="GO:0015271">
    <property type="term" value="F:outward rectifier potassium channel activity"/>
    <property type="evidence" value="ECO:0007669"/>
    <property type="project" value="TreeGrafter"/>
</dbReference>
<dbReference type="PRINTS" id="PR01333">
    <property type="entry name" value="2POREKCHANEL"/>
</dbReference>
<accession>A0A4P9XPF5</accession>
<evidence type="ECO:0000256" key="3">
    <source>
        <dbReference type="ARBA" id="ARBA00022692"/>
    </source>
</evidence>
<gene>
    <name evidence="12" type="ORF">THASP1DRAFT_31038</name>
</gene>
<evidence type="ECO:0000259" key="11">
    <source>
        <dbReference type="Pfam" id="PF07885"/>
    </source>
</evidence>
<feature type="transmembrane region" description="Helical" evidence="10">
    <location>
        <begin position="369"/>
        <end position="388"/>
    </location>
</feature>
<feature type="transmembrane region" description="Helical" evidence="10">
    <location>
        <begin position="177"/>
        <end position="198"/>
    </location>
</feature>
<keyword evidence="5 8" id="KW-0406">Ion transport</keyword>
<protein>
    <recommendedName>
        <fullName evidence="11">Potassium channel domain-containing protein</fullName>
    </recommendedName>
</protein>
<reference evidence="13" key="1">
    <citation type="journal article" date="2018" name="Nat. Microbiol.">
        <title>Leveraging single-cell genomics to expand the fungal tree of life.</title>
        <authorList>
            <person name="Ahrendt S.R."/>
            <person name="Quandt C.A."/>
            <person name="Ciobanu D."/>
            <person name="Clum A."/>
            <person name="Salamov A."/>
            <person name="Andreopoulos B."/>
            <person name="Cheng J.F."/>
            <person name="Woyke T."/>
            <person name="Pelin A."/>
            <person name="Henrissat B."/>
            <person name="Reynolds N.K."/>
            <person name="Benny G.L."/>
            <person name="Smith M.E."/>
            <person name="James T.Y."/>
            <person name="Grigoriev I.V."/>
        </authorList>
    </citation>
    <scope>NUCLEOTIDE SEQUENCE [LARGE SCALE GENOMIC DNA]</scope>
    <source>
        <strain evidence="13">RSA 1356</strain>
    </source>
</reference>
<dbReference type="EMBL" id="KZ992759">
    <property type="protein sequence ID" value="RKP07140.1"/>
    <property type="molecule type" value="Genomic_DNA"/>
</dbReference>
<keyword evidence="7 8" id="KW-0407">Ion channel</keyword>
<evidence type="ECO:0000313" key="12">
    <source>
        <dbReference type="EMBL" id="RKP07140.1"/>
    </source>
</evidence>
<dbReference type="PANTHER" id="PTHR11003">
    <property type="entry name" value="POTASSIUM CHANNEL, SUBFAMILY K"/>
    <property type="match status" value="1"/>
</dbReference>
<proteinExistence type="inferred from homology"/>
<dbReference type="Proteomes" id="UP000271241">
    <property type="component" value="Unassembled WGS sequence"/>
</dbReference>